<accession>A0A2S2NG51</accession>
<protein>
    <submittedName>
        <fullName evidence="1">Uncharacterized protein</fullName>
    </submittedName>
</protein>
<evidence type="ECO:0000313" key="1">
    <source>
        <dbReference type="EMBL" id="MBY15912.1"/>
    </source>
</evidence>
<proteinExistence type="predicted"/>
<dbReference type="EMBL" id="GGMR01003293">
    <property type="protein sequence ID" value="MBY15912.1"/>
    <property type="molecule type" value="Transcribed_RNA"/>
</dbReference>
<reference evidence="1" key="1">
    <citation type="submission" date="2018-04" db="EMBL/GenBank/DDBJ databases">
        <title>Transcriptome of Schizaphis graminum biotype I.</title>
        <authorList>
            <person name="Scully E.D."/>
            <person name="Geib S.M."/>
            <person name="Palmer N.A."/>
            <person name="Koch K."/>
            <person name="Bradshaw J."/>
            <person name="Heng-Moss T."/>
            <person name="Sarath G."/>
        </authorList>
    </citation>
    <scope>NUCLEOTIDE SEQUENCE</scope>
</reference>
<organism evidence="1">
    <name type="scientific">Schizaphis graminum</name>
    <name type="common">Green bug aphid</name>
    <dbReference type="NCBI Taxonomy" id="13262"/>
    <lineage>
        <taxon>Eukaryota</taxon>
        <taxon>Metazoa</taxon>
        <taxon>Ecdysozoa</taxon>
        <taxon>Arthropoda</taxon>
        <taxon>Hexapoda</taxon>
        <taxon>Insecta</taxon>
        <taxon>Pterygota</taxon>
        <taxon>Neoptera</taxon>
        <taxon>Paraneoptera</taxon>
        <taxon>Hemiptera</taxon>
        <taxon>Sternorrhyncha</taxon>
        <taxon>Aphidomorpha</taxon>
        <taxon>Aphidoidea</taxon>
        <taxon>Aphididae</taxon>
        <taxon>Aphidini</taxon>
        <taxon>Schizaphis</taxon>
    </lineage>
</organism>
<dbReference type="AlphaFoldDB" id="A0A2S2NG51"/>
<gene>
    <name evidence="1" type="ORF">g.155029</name>
</gene>
<name>A0A2S2NG51_SCHGA</name>
<sequence>MDVVDTVEDKNRNQVIEAEGNFVVTEDGVVIEDIGSVEKCDVIVEGADDEVMDVVDTVEDKNRNQVIEAEGNFVVAEDGVVIGDIGSVEKCDVTVEGKKSVVIDRYSYSRLTFVIYYII</sequence>